<feature type="domain" description="HTH gntR-type" evidence="4">
    <location>
        <begin position="14"/>
        <end position="81"/>
    </location>
</feature>
<dbReference type="InterPro" id="IPR036388">
    <property type="entry name" value="WH-like_DNA-bd_sf"/>
</dbReference>
<dbReference type="Pfam" id="PF00392">
    <property type="entry name" value="GntR"/>
    <property type="match status" value="1"/>
</dbReference>
<dbReference type="GO" id="GO:0003677">
    <property type="term" value="F:DNA binding"/>
    <property type="evidence" value="ECO:0007669"/>
    <property type="project" value="UniProtKB-KW"/>
</dbReference>
<name>A0A1I4ACS7_9ACTN</name>
<protein>
    <submittedName>
        <fullName evidence="5">Transcriptional regulator, GntR family</fullName>
    </submittedName>
</protein>
<organism evidence="5 6">
    <name type="scientific">Geodermatophilus ruber</name>
    <dbReference type="NCBI Taxonomy" id="504800"/>
    <lineage>
        <taxon>Bacteria</taxon>
        <taxon>Bacillati</taxon>
        <taxon>Actinomycetota</taxon>
        <taxon>Actinomycetes</taxon>
        <taxon>Geodermatophilales</taxon>
        <taxon>Geodermatophilaceae</taxon>
        <taxon>Geodermatophilus</taxon>
    </lineage>
</organism>
<evidence type="ECO:0000259" key="4">
    <source>
        <dbReference type="PROSITE" id="PS50949"/>
    </source>
</evidence>
<evidence type="ECO:0000256" key="2">
    <source>
        <dbReference type="ARBA" id="ARBA00023125"/>
    </source>
</evidence>
<dbReference type="InterPro" id="IPR008920">
    <property type="entry name" value="TF_FadR/GntR_C"/>
</dbReference>
<keyword evidence="6" id="KW-1185">Reference proteome</keyword>
<dbReference type="CDD" id="cd07377">
    <property type="entry name" value="WHTH_GntR"/>
    <property type="match status" value="1"/>
</dbReference>
<dbReference type="STRING" id="504800.SAMN04488085_102181"/>
<dbReference type="Proteomes" id="UP000199152">
    <property type="component" value="Unassembled WGS sequence"/>
</dbReference>
<dbReference type="Pfam" id="PF07729">
    <property type="entry name" value="FCD"/>
    <property type="match status" value="1"/>
</dbReference>
<dbReference type="RefSeq" id="WP_091321365.1">
    <property type="nucleotide sequence ID" value="NZ_FOSW01000002.1"/>
</dbReference>
<dbReference type="SUPFAM" id="SSF46785">
    <property type="entry name" value="Winged helix' DNA-binding domain"/>
    <property type="match status" value="1"/>
</dbReference>
<evidence type="ECO:0000256" key="1">
    <source>
        <dbReference type="ARBA" id="ARBA00023015"/>
    </source>
</evidence>
<evidence type="ECO:0000256" key="3">
    <source>
        <dbReference type="ARBA" id="ARBA00023163"/>
    </source>
</evidence>
<evidence type="ECO:0000313" key="6">
    <source>
        <dbReference type="Proteomes" id="UP000199152"/>
    </source>
</evidence>
<keyword evidence="1" id="KW-0805">Transcription regulation</keyword>
<gene>
    <name evidence="5" type="ORF">SAMN04488085_102181</name>
</gene>
<dbReference type="Gene3D" id="1.10.10.10">
    <property type="entry name" value="Winged helix-like DNA-binding domain superfamily/Winged helix DNA-binding domain"/>
    <property type="match status" value="1"/>
</dbReference>
<evidence type="ECO:0000313" key="5">
    <source>
        <dbReference type="EMBL" id="SFK54218.1"/>
    </source>
</evidence>
<dbReference type="PANTHER" id="PTHR43537">
    <property type="entry name" value="TRANSCRIPTIONAL REGULATOR, GNTR FAMILY"/>
    <property type="match status" value="1"/>
</dbReference>
<dbReference type="InterPro" id="IPR000524">
    <property type="entry name" value="Tscrpt_reg_HTH_GntR"/>
</dbReference>
<dbReference type="InterPro" id="IPR011711">
    <property type="entry name" value="GntR_C"/>
</dbReference>
<dbReference type="SMART" id="SM00345">
    <property type="entry name" value="HTH_GNTR"/>
    <property type="match status" value="1"/>
</dbReference>
<dbReference type="AlphaFoldDB" id="A0A1I4ACS7"/>
<dbReference type="InParanoid" id="A0A1I4ACS7"/>
<dbReference type="Gene3D" id="1.20.120.530">
    <property type="entry name" value="GntR ligand-binding domain-like"/>
    <property type="match status" value="1"/>
</dbReference>
<dbReference type="GO" id="GO:0003700">
    <property type="term" value="F:DNA-binding transcription factor activity"/>
    <property type="evidence" value="ECO:0007669"/>
    <property type="project" value="InterPro"/>
</dbReference>
<keyword evidence="2" id="KW-0238">DNA-binding</keyword>
<keyword evidence="3" id="KW-0804">Transcription</keyword>
<dbReference type="PANTHER" id="PTHR43537:SF50">
    <property type="entry name" value="TRANSCRIPTIONAL REGULATORY PROTEIN"/>
    <property type="match status" value="1"/>
</dbReference>
<reference evidence="5 6" key="1">
    <citation type="submission" date="2016-10" db="EMBL/GenBank/DDBJ databases">
        <authorList>
            <person name="de Groot N.N."/>
        </authorList>
    </citation>
    <scope>NUCLEOTIDE SEQUENCE [LARGE SCALE GENOMIC DNA]</scope>
    <source>
        <strain evidence="5 6">DSM 45317</strain>
    </source>
</reference>
<dbReference type="SUPFAM" id="SSF48008">
    <property type="entry name" value="GntR ligand-binding domain-like"/>
    <property type="match status" value="1"/>
</dbReference>
<sequence>MADPPADEAFTMPPTRREAVLRRIRTEIVTGVLPPGTVLKDAEVAARLGVSITPVREAIAQLAAEGLIDIAPNRSRRVTQVTQKNALELIDVMAVLACAGFEWGVPNLTPSHLQRMRVRLDEFVANLRAGNLPAASAAGADFSTIVILASGNRELQTHVDLVVARTLRLIATSAGDDIWQVWVTGYRETLELLEADRPADAVARYRQIYVEYRALVETMLFRPPGC</sequence>
<dbReference type="PROSITE" id="PS50949">
    <property type="entry name" value="HTH_GNTR"/>
    <property type="match status" value="1"/>
</dbReference>
<dbReference type="InterPro" id="IPR036390">
    <property type="entry name" value="WH_DNA-bd_sf"/>
</dbReference>
<accession>A0A1I4ACS7</accession>
<proteinExistence type="predicted"/>
<dbReference type="EMBL" id="FOSW01000002">
    <property type="protein sequence ID" value="SFK54218.1"/>
    <property type="molecule type" value="Genomic_DNA"/>
</dbReference>